<dbReference type="InterPro" id="IPR036859">
    <property type="entry name" value="CAP-Gly_dom_sf"/>
</dbReference>
<reference evidence="3" key="1">
    <citation type="submission" date="2022-03" db="EMBL/GenBank/DDBJ databases">
        <title>Genomic analyses of argali, domestic sheep and their hybrids provide insights into chromosomal evolution, heterosis and genetic basis of agronomic traits.</title>
        <authorList>
            <person name="Li M."/>
        </authorList>
    </citation>
    <scope>NUCLEOTIDE SEQUENCE</scope>
    <source>
        <strain evidence="3">CAU-MHL-2022a</strain>
        <tissue evidence="3">Skin</tissue>
    </source>
</reference>
<dbReference type="AlphaFoldDB" id="A0AAD4Y1M3"/>
<evidence type="ECO:0000256" key="1">
    <source>
        <dbReference type="SAM" id="MobiDB-lite"/>
    </source>
</evidence>
<dbReference type="EMBL" id="JAKZEL010000024">
    <property type="protein sequence ID" value="KAI4531358.1"/>
    <property type="molecule type" value="Genomic_DNA"/>
</dbReference>
<dbReference type="InterPro" id="IPR032335">
    <property type="entry name" value="Sam68-YY"/>
</dbReference>
<comment type="caution">
    <text evidence="3">The sequence shown here is derived from an EMBL/GenBank/DDBJ whole genome shotgun (WGS) entry which is preliminary data.</text>
</comment>
<dbReference type="PANTHER" id="PTHR11208">
    <property type="entry name" value="RNA-BINDING PROTEIN RELATED"/>
    <property type="match status" value="1"/>
</dbReference>
<dbReference type="InterPro" id="IPR045071">
    <property type="entry name" value="BBP-like"/>
</dbReference>
<dbReference type="GO" id="GO:0000381">
    <property type="term" value="P:regulation of alternative mRNA splicing, via spliceosome"/>
    <property type="evidence" value="ECO:0007669"/>
    <property type="project" value="TreeGrafter"/>
</dbReference>
<proteinExistence type="predicted"/>
<gene>
    <name evidence="3" type="ORF">MG293_019216</name>
</gene>
<dbReference type="Proteomes" id="UP001214576">
    <property type="component" value="Unassembled WGS sequence"/>
</dbReference>
<evidence type="ECO:0000313" key="3">
    <source>
        <dbReference type="EMBL" id="KAI4531358.1"/>
    </source>
</evidence>
<keyword evidence="4" id="KW-1185">Reference proteome</keyword>
<dbReference type="GO" id="GO:0008143">
    <property type="term" value="F:poly(A) binding"/>
    <property type="evidence" value="ECO:0007669"/>
    <property type="project" value="TreeGrafter"/>
</dbReference>
<organism evidence="3 4">
    <name type="scientific">Ovis ammon polii</name>
    <dbReference type="NCBI Taxonomy" id="230172"/>
    <lineage>
        <taxon>Eukaryota</taxon>
        <taxon>Metazoa</taxon>
        <taxon>Chordata</taxon>
        <taxon>Craniata</taxon>
        <taxon>Vertebrata</taxon>
        <taxon>Euteleostomi</taxon>
        <taxon>Mammalia</taxon>
        <taxon>Eutheria</taxon>
        <taxon>Laurasiatheria</taxon>
        <taxon>Artiodactyla</taxon>
        <taxon>Ruminantia</taxon>
        <taxon>Pecora</taxon>
        <taxon>Bovidae</taxon>
        <taxon>Caprinae</taxon>
        <taxon>Ovis</taxon>
    </lineage>
</organism>
<protein>
    <recommendedName>
        <fullName evidence="2">Sam68 tyrosine-rich domain-containing protein</fullName>
    </recommendedName>
</protein>
<sequence>MTAVFGVRNFTCPPKDGVFTPASQIQRIGESTDLPGDDVRAKKVEQIALTQPKYTYWIPKDMASEKSAFWLLLCCWFSLVAREDYNDEIRQEQLRELSYLNGSEDSLRGRGVKGRGIRIAPTAPSRGRGGAIPPPPPPGRGILTPRGTTVTRGALPAPPIARGVPTPRARGSPTMPGYRAPPLPAHKGYEEYGYNDGYGGEYDDEIYETYDNSYAIQAQSVPEYYDYGHGVSEDAYDSYGNHKQRAHS</sequence>
<dbReference type="GO" id="GO:0003729">
    <property type="term" value="F:mRNA binding"/>
    <property type="evidence" value="ECO:0007669"/>
    <property type="project" value="TreeGrafter"/>
</dbReference>
<dbReference type="PANTHER" id="PTHR11208:SF34">
    <property type="entry name" value="KH DOMAIN-CONTAINING, RNA-BINDING, SIGNAL TRANSDUCTION-ASSOCIATED PROTEIN 2"/>
    <property type="match status" value="1"/>
</dbReference>
<dbReference type="GO" id="GO:0005634">
    <property type="term" value="C:nucleus"/>
    <property type="evidence" value="ECO:0007669"/>
    <property type="project" value="TreeGrafter"/>
</dbReference>
<feature type="domain" description="Sam68 tyrosine-rich" evidence="2">
    <location>
        <begin position="189"/>
        <end position="241"/>
    </location>
</feature>
<dbReference type="SUPFAM" id="SSF74924">
    <property type="entry name" value="Cap-Gly domain"/>
    <property type="match status" value="1"/>
</dbReference>
<evidence type="ECO:0000259" key="2">
    <source>
        <dbReference type="Pfam" id="PF16568"/>
    </source>
</evidence>
<dbReference type="Pfam" id="PF16568">
    <property type="entry name" value="Sam68-YY"/>
    <property type="match status" value="1"/>
</dbReference>
<feature type="region of interest" description="Disordered" evidence="1">
    <location>
        <begin position="117"/>
        <end position="182"/>
    </location>
</feature>
<accession>A0AAD4Y1M3</accession>
<feature type="region of interest" description="Disordered" evidence="1">
    <location>
        <begin position="228"/>
        <end position="248"/>
    </location>
</feature>
<feature type="compositionally biased region" description="Low complexity" evidence="1">
    <location>
        <begin position="117"/>
        <end position="126"/>
    </location>
</feature>
<evidence type="ECO:0000313" key="4">
    <source>
        <dbReference type="Proteomes" id="UP001214576"/>
    </source>
</evidence>
<name>A0AAD4Y1M3_OVIAM</name>